<evidence type="ECO:0000313" key="1">
    <source>
        <dbReference type="EMBL" id="OGG00949.1"/>
    </source>
</evidence>
<organism evidence="1 2">
    <name type="scientific">Candidatus Glassbacteria bacterium RIFCSPLOWO2_12_FULL_58_11</name>
    <dbReference type="NCBI Taxonomy" id="1817867"/>
    <lineage>
        <taxon>Bacteria</taxon>
        <taxon>Candidatus Glassiibacteriota</taxon>
    </lineage>
</organism>
<reference evidence="1 2" key="1">
    <citation type="journal article" date="2016" name="Nat. Commun.">
        <title>Thousands of microbial genomes shed light on interconnected biogeochemical processes in an aquifer system.</title>
        <authorList>
            <person name="Anantharaman K."/>
            <person name="Brown C.T."/>
            <person name="Hug L.A."/>
            <person name="Sharon I."/>
            <person name="Castelle C.J."/>
            <person name="Probst A.J."/>
            <person name="Thomas B.C."/>
            <person name="Singh A."/>
            <person name="Wilkins M.J."/>
            <person name="Karaoz U."/>
            <person name="Brodie E.L."/>
            <person name="Williams K.H."/>
            <person name="Hubbard S.S."/>
            <person name="Banfield J.F."/>
        </authorList>
    </citation>
    <scope>NUCLEOTIDE SEQUENCE [LARGE SCALE GENOMIC DNA]</scope>
</reference>
<proteinExistence type="predicted"/>
<dbReference type="STRING" id="1817867.A3F83_06435"/>
<dbReference type="InterPro" id="IPR046534">
    <property type="entry name" value="DUF6599"/>
</dbReference>
<evidence type="ECO:0000313" key="2">
    <source>
        <dbReference type="Proteomes" id="UP000179129"/>
    </source>
</evidence>
<protein>
    <submittedName>
        <fullName evidence="1">Uncharacterized protein</fullName>
    </submittedName>
</protein>
<comment type="caution">
    <text evidence="1">The sequence shown here is derived from an EMBL/GenBank/DDBJ whole genome shotgun (WGS) entry which is preliminary data.</text>
</comment>
<dbReference type="EMBL" id="MFIX01000233">
    <property type="protein sequence ID" value="OGG00949.1"/>
    <property type="molecule type" value="Genomic_DNA"/>
</dbReference>
<name>A0A1F5YL74_9BACT</name>
<accession>A0A1F5YL74</accession>
<sequence length="281" mass="31345">MERHKSIHDPVKSLPAPPGWTANEYEAVFRSDNLYEYLDGGAERYLGYGIQELFVREYALQSDKEASVRVEIYRMDTPANAFGIFSSDRAGNRPGEIGVDAALGDYLLQFWQDRYFVRVQDSELTGGLRESLAGFGRLISAGLPAGKTEDRPAILGFLPQKNQVGSSVCYFHTQNSLNSLVYLGEENLLGLGPEIQAVSAEYQPAESKVIIRVLLIEYPAESDCRESLERLSAARPGLPERARKELARLSSSNRYLLALFSSAETGWTVKLEAEIRNNLTR</sequence>
<dbReference type="AlphaFoldDB" id="A0A1F5YL74"/>
<dbReference type="Proteomes" id="UP000179129">
    <property type="component" value="Unassembled WGS sequence"/>
</dbReference>
<gene>
    <name evidence="1" type="ORF">A3F83_06435</name>
</gene>
<dbReference type="Pfam" id="PF20244">
    <property type="entry name" value="DUF6599"/>
    <property type="match status" value="1"/>
</dbReference>